<keyword evidence="1" id="KW-0812">Transmembrane</keyword>
<keyword evidence="1" id="KW-1133">Transmembrane helix</keyword>
<evidence type="ECO:0000256" key="1">
    <source>
        <dbReference type="SAM" id="Phobius"/>
    </source>
</evidence>
<gene>
    <name evidence="2" type="ORF">G3M78_03485</name>
</gene>
<reference evidence="3" key="1">
    <citation type="submission" date="2020-02" db="EMBL/GenBank/DDBJ databases">
        <title>Genomic and physiological characterization of two novel Nitrospinaceae genera.</title>
        <authorList>
            <person name="Mueller A.J."/>
            <person name="Jung M.-Y."/>
            <person name="Strachan C.R."/>
            <person name="Herbold C.W."/>
            <person name="Kirkegaard R.H."/>
            <person name="Daims H."/>
        </authorList>
    </citation>
    <scope>NUCLEOTIDE SEQUENCE [LARGE SCALE GENOMIC DNA]</scope>
</reference>
<keyword evidence="1" id="KW-0472">Membrane</keyword>
<feature type="transmembrane region" description="Helical" evidence="1">
    <location>
        <begin position="25"/>
        <end position="48"/>
    </location>
</feature>
<accession>A0A7T0C0X7</accession>
<sequence>MNRNRVKRQGQKAGLKTRWREESGLTLVEFMVAAIIGVILLGATIYVFTMQEEVIQDENSSTNIRAKGRHAIKIITRELKMAGFGMPPDQGITAMSSSSISYRVNNGDVRTTTPTGSSGVSAGAAGATDLTVVDGTGFADGDKIVIYNPGAGSYELNTVDGTPTASNLPLGSGLANSYTYGLNTRLFTVNKYNDVTLQHSGTNITKTVDSGSADVLISEAQSMSFDFYGETETSQVKRIGVSISMQDTNDSKLTKEFKTDVVLRN</sequence>
<evidence type="ECO:0008006" key="4">
    <source>
        <dbReference type="Google" id="ProtNLM"/>
    </source>
</evidence>
<dbReference type="KEGG" id="nva:G3M78_03485"/>
<dbReference type="EMBL" id="CP048620">
    <property type="protein sequence ID" value="QPJ64508.1"/>
    <property type="molecule type" value="Genomic_DNA"/>
</dbReference>
<protein>
    <recommendedName>
        <fullName evidence="4">Prepilin-type N-terminal cleavage/methylation domain-containing protein</fullName>
    </recommendedName>
</protein>
<dbReference type="AlphaFoldDB" id="A0A7T0C0X7"/>
<proteinExistence type="predicted"/>
<dbReference type="InterPro" id="IPR012902">
    <property type="entry name" value="N_methyl_site"/>
</dbReference>
<dbReference type="PROSITE" id="PS00409">
    <property type="entry name" value="PROKAR_NTER_METHYL"/>
    <property type="match status" value="1"/>
</dbReference>
<evidence type="ECO:0000313" key="2">
    <source>
        <dbReference type="EMBL" id="QPJ64508.1"/>
    </source>
</evidence>
<name>A0A7T0C0X7_9BACT</name>
<dbReference type="Proteomes" id="UP000594464">
    <property type="component" value="Chromosome"/>
</dbReference>
<evidence type="ECO:0000313" key="3">
    <source>
        <dbReference type="Proteomes" id="UP000594464"/>
    </source>
</evidence>
<organism evidence="2 3">
    <name type="scientific">Candidatus Nitrohelix vancouverensis</name>
    <dbReference type="NCBI Taxonomy" id="2705534"/>
    <lineage>
        <taxon>Bacteria</taxon>
        <taxon>Pseudomonadati</taxon>
        <taxon>Nitrospinota/Tectimicrobiota group</taxon>
        <taxon>Nitrospinota</taxon>
        <taxon>Nitrospinia</taxon>
        <taxon>Nitrospinales</taxon>
        <taxon>Nitrospinaceae</taxon>
        <taxon>Candidatus Nitrohelix</taxon>
    </lineage>
</organism>